<dbReference type="Pfam" id="PF06146">
    <property type="entry name" value="PsiE"/>
    <property type="match status" value="1"/>
</dbReference>
<evidence type="ECO:0000256" key="5">
    <source>
        <dbReference type="ARBA" id="ARBA00023136"/>
    </source>
</evidence>
<evidence type="ECO:0000259" key="7">
    <source>
        <dbReference type="Pfam" id="PF11563"/>
    </source>
</evidence>
<gene>
    <name evidence="8" type="ORF">GURASL_38370</name>
</gene>
<accession>A0ABN6VZ20</accession>
<dbReference type="Proteomes" id="UP001317705">
    <property type="component" value="Chromosome"/>
</dbReference>
<feature type="domain" description="Globin-sensor" evidence="7">
    <location>
        <begin position="5"/>
        <end position="155"/>
    </location>
</feature>
<protein>
    <submittedName>
        <fullName evidence="8">Heme-binding sensor globin domain-containing protein</fullName>
    </submittedName>
</protein>
<dbReference type="RefSeq" id="WP_282001003.1">
    <property type="nucleotide sequence ID" value="NZ_AP027151.1"/>
</dbReference>
<comment type="subcellular location">
    <subcellularLocation>
        <location evidence="1">Cell membrane</location>
        <topology evidence="1">Multi-pass membrane protein</topology>
    </subcellularLocation>
</comment>
<keyword evidence="5 6" id="KW-0472">Membrane</keyword>
<evidence type="ECO:0000256" key="2">
    <source>
        <dbReference type="ARBA" id="ARBA00022475"/>
    </source>
</evidence>
<evidence type="ECO:0000256" key="3">
    <source>
        <dbReference type="ARBA" id="ARBA00022692"/>
    </source>
</evidence>
<proteinExistence type="predicted"/>
<dbReference type="InterPro" id="IPR020948">
    <property type="entry name" value="P_starv_induced_PsiE-like"/>
</dbReference>
<keyword evidence="3 6" id="KW-0812">Transmembrane</keyword>
<dbReference type="InterPro" id="IPR044398">
    <property type="entry name" value="Globin-sensor_dom"/>
</dbReference>
<feature type="transmembrane region" description="Helical" evidence="6">
    <location>
        <begin position="273"/>
        <end position="290"/>
    </location>
</feature>
<evidence type="ECO:0000313" key="8">
    <source>
        <dbReference type="EMBL" id="BDV44914.1"/>
    </source>
</evidence>
<dbReference type="Gene3D" id="1.10.490.10">
    <property type="entry name" value="Globins"/>
    <property type="match status" value="1"/>
</dbReference>
<name>A0ABN6VZ20_9BACT</name>
<dbReference type="EMBL" id="AP027151">
    <property type="protein sequence ID" value="BDV44914.1"/>
    <property type="molecule type" value="Genomic_DNA"/>
</dbReference>
<keyword evidence="2" id="KW-1003">Cell membrane</keyword>
<dbReference type="Pfam" id="PF11563">
    <property type="entry name" value="Protoglobin"/>
    <property type="match status" value="1"/>
</dbReference>
<dbReference type="CDD" id="cd14761">
    <property type="entry name" value="GS_GsGCS-like"/>
    <property type="match status" value="1"/>
</dbReference>
<reference evidence="8 9" key="1">
    <citation type="submission" date="2022-12" db="EMBL/GenBank/DDBJ databases">
        <title>Polyphasic characterization of Geotalea uranireducens NIT-SL11 newly isolated from a complex of sewage sludge and microbially reduced graphene oxide.</title>
        <authorList>
            <person name="Xie L."/>
            <person name="Yoshida N."/>
            <person name="Meng L."/>
        </authorList>
    </citation>
    <scope>NUCLEOTIDE SEQUENCE [LARGE SCALE GENOMIC DNA]</scope>
    <source>
        <strain evidence="8 9">NIT-SL11</strain>
    </source>
</reference>
<evidence type="ECO:0000256" key="1">
    <source>
        <dbReference type="ARBA" id="ARBA00004651"/>
    </source>
</evidence>
<evidence type="ECO:0000256" key="6">
    <source>
        <dbReference type="SAM" id="Phobius"/>
    </source>
</evidence>
<evidence type="ECO:0000256" key="4">
    <source>
        <dbReference type="ARBA" id="ARBA00022989"/>
    </source>
</evidence>
<dbReference type="InterPro" id="IPR012292">
    <property type="entry name" value="Globin/Proto"/>
</dbReference>
<feature type="transmembrane region" description="Helical" evidence="6">
    <location>
        <begin position="243"/>
        <end position="261"/>
    </location>
</feature>
<keyword evidence="9" id="KW-1185">Reference proteome</keyword>
<dbReference type="SUPFAM" id="SSF46458">
    <property type="entry name" value="Globin-like"/>
    <property type="match status" value="1"/>
</dbReference>
<feature type="transmembrane region" description="Helical" evidence="6">
    <location>
        <begin position="179"/>
        <end position="200"/>
    </location>
</feature>
<sequence length="299" mass="34005">MITMQVLKAHYLFTEDDAELLASLRPLAAASKEQLADRFYDYLLGIPETAQFIREPATLEKLKQTHQNWFLTLFDGIYDNQYLHNLQKIGSAHVRVGLNAHYVNVGMNIVRQFALNLIQDNFTDLTERKRLREAVEKILDINLDIMTASYREEEMRKVFVSRRLESKLIKAAERFTHGLNLVLVVALVGVSLSVVGLFIWELLHILEGSIERGILSALGTLLILWMMIELMDNEIKNLKGGRFNILVFIGVIIVALIREILISTLRHDALETQVFLAGTLLILGIVYFLVSKSQQASPS</sequence>
<dbReference type="InterPro" id="IPR009050">
    <property type="entry name" value="Globin-like_sf"/>
</dbReference>
<evidence type="ECO:0000313" key="9">
    <source>
        <dbReference type="Proteomes" id="UP001317705"/>
    </source>
</evidence>
<keyword evidence="4 6" id="KW-1133">Transmembrane helix</keyword>
<organism evidence="8 9">
    <name type="scientific">Geotalea uraniireducens</name>
    <dbReference type="NCBI Taxonomy" id="351604"/>
    <lineage>
        <taxon>Bacteria</taxon>
        <taxon>Pseudomonadati</taxon>
        <taxon>Thermodesulfobacteriota</taxon>
        <taxon>Desulfuromonadia</taxon>
        <taxon>Geobacterales</taxon>
        <taxon>Geobacteraceae</taxon>
        <taxon>Geotalea</taxon>
    </lineage>
</organism>
<feature type="transmembrane region" description="Helical" evidence="6">
    <location>
        <begin position="212"/>
        <end position="231"/>
    </location>
</feature>